<comment type="subcellular location">
    <subcellularLocation>
        <location evidence="1">Membrane</location>
        <topology evidence="1">Multi-pass membrane protein</topology>
    </subcellularLocation>
</comment>
<evidence type="ECO:0000256" key="1">
    <source>
        <dbReference type="ARBA" id="ARBA00004141"/>
    </source>
</evidence>
<evidence type="ECO:0000256" key="2">
    <source>
        <dbReference type="ARBA" id="ARBA00022692"/>
    </source>
</evidence>
<evidence type="ECO:0000313" key="7">
    <source>
        <dbReference type="EMBL" id="KAB1075142.1"/>
    </source>
</evidence>
<dbReference type="Pfam" id="PF04932">
    <property type="entry name" value="Wzy_C"/>
    <property type="match status" value="1"/>
</dbReference>
<feature type="transmembrane region" description="Helical" evidence="5">
    <location>
        <begin position="384"/>
        <end position="403"/>
    </location>
</feature>
<keyword evidence="8" id="KW-1185">Reference proteome</keyword>
<keyword evidence="7" id="KW-0436">Ligase</keyword>
<organism evidence="7 8">
    <name type="scientific">Methylobacterium planeticum</name>
    <dbReference type="NCBI Taxonomy" id="2615211"/>
    <lineage>
        <taxon>Bacteria</taxon>
        <taxon>Pseudomonadati</taxon>
        <taxon>Pseudomonadota</taxon>
        <taxon>Alphaproteobacteria</taxon>
        <taxon>Hyphomicrobiales</taxon>
        <taxon>Methylobacteriaceae</taxon>
        <taxon>Methylobacterium</taxon>
    </lineage>
</organism>
<dbReference type="EMBL" id="VZZJ01000003">
    <property type="protein sequence ID" value="KAB1075142.1"/>
    <property type="molecule type" value="Genomic_DNA"/>
</dbReference>
<evidence type="ECO:0000313" key="8">
    <source>
        <dbReference type="Proteomes" id="UP000441523"/>
    </source>
</evidence>
<feature type="transmembrane region" description="Helical" evidence="5">
    <location>
        <begin position="59"/>
        <end position="78"/>
    </location>
</feature>
<keyword evidence="2 5" id="KW-0812">Transmembrane</keyword>
<dbReference type="Proteomes" id="UP000441523">
    <property type="component" value="Unassembled WGS sequence"/>
</dbReference>
<sequence>MSSAAEIDALEPAAAAQPARDLADWARVLLNGVTLVVLWNHVWFSDLSDRSLLDAAEDGSLLTQLLFIGLGLAMAAALRRLGLERLRPLASWPLLAVATWLAITIFTSVEPLLSIRRAILLVIAAMLSAGILVVARSARQFALTLAGAALVILIPSFLAVALVPHLAVHSPFDVQADPSHTGLWRGVFPFKNEAGAVMVIFIIIGLYVAASASRLYGWALILLAATFLVGTNSKTALATLPVIFVVTTLCRVFRGTVLRAILLLGPVIGFAVISVGSVFIPAVKDLLDSVLSDASFTGRSEIWEFAMENILARPLQGWGYGAFWLTERTMYATGETQTWVNTARHGHNAYIDVALMLGVPGLGVILLAYLIAPLRDLQRITDGHGIDPATMLFLRLWFFALISASFESVLLNGNNATCCMFMMAVFGLRLRASHRMIAA</sequence>
<evidence type="ECO:0000256" key="5">
    <source>
        <dbReference type="SAM" id="Phobius"/>
    </source>
</evidence>
<dbReference type="PANTHER" id="PTHR37422:SF13">
    <property type="entry name" value="LIPOPOLYSACCHARIDE BIOSYNTHESIS PROTEIN PA4999-RELATED"/>
    <property type="match status" value="1"/>
</dbReference>
<evidence type="ECO:0000259" key="6">
    <source>
        <dbReference type="Pfam" id="PF04932"/>
    </source>
</evidence>
<feature type="transmembrane region" description="Helical" evidence="5">
    <location>
        <begin position="142"/>
        <end position="167"/>
    </location>
</feature>
<dbReference type="RefSeq" id="WP_150962014.1">
    <property type="nucleotide sequence ID" value="NZ_VZZJ01000003.1"/>
</dbReference>
<evidence type="ECO:0000256" key="3">
    <source>
        <dbReference type="ARBA" id="ARBA00022989"/>
    </source>
</evidence>
<feature type="transmembrane region" description="Helical" evidence="5">
    <location>
        <begin position="260"/>
        <end position="283"/>
    </location>
</feature>
<dbReference type="PANTHER" id="PTHR37422">
    <property type="entry name" value="TEICHURONIC ACID BIOSYNTHESIS PROTEIN TUAE"/>
    <property type="match status" value="1"/>
</dbReference>
<reference evidence="7 8" key="1">
    <citation type="submission" date="2019-09" db="EMBL/GenBank/DDBJ databases">
        <title>YIM 132548 draft genome.</title>
        <authorList>
            <person name="Jiang L."/>
        </authorList>
    </citation>
    <scope>NUCLEOTIDE SEQUENCE [LARGE SCALE GENOMIC DNA]</scope>
    <source>
        <strain evidence="7 8">YIM 132548</strain>
    </source>
</reference>
<dbReference type="AlphaFoldDB" id="A0A6N6MVC6"/>
<feature type="transmembrane region" description="Helical" evidence="5">
    <location>
        <begin position="349"/>
        <end position="372"/>
    </location>
</feature>
<accession>A0A6N6MVC6</accession>
<comment type="caution">
    <text evidence="7">The sequence shown here is derived from an EMBL/GenBank/DDBJ whole genome shotgun (WGS) entry which is preliminary data.</text>
</comment>
<feature type="transmembrane region" description="Helical" evidence="5">
    <location>
        <begin position="115"/>
        <end position="135"/>
    </location>
</feature>
<name>A0A6N6MVC6_9HYPH</name>
<proteinExistence type="predicted"/>
<feature type="domain" description="O-antigen ligase-related" evidence="6">
    <location>
        <begin position="220"/>
        <end position="365"/>
    </location>
</feature>
<feature type="transmembrane region" description="Helical" evidence="5">
    <location>
        <begin position="187"/>
        <end position="208"/>
    </location>
</feature>
<protein>
    <submittedName>
        <fullName evidence="7">O-antigen ligase family protein</fullName>
    </submittedName>
</protein>
<keyword evidence="4 5" id="KW-0472">Membrane</keyword>
<evidence type="ECO:0000256" key="4">
    <source>
        <dbReference type="ARBA" id="ARBA00023136"/>
    </source>
</evidence>
<feature type="transmembrane region" description="Helical" evidence="5">
    <location>
        <begin position="90"/>
        <end position="109"/>
    </location>
</feature>
<keyword evidence="3 5" id="KW-1133">Transmembrane helix</keyword>
<gene>
    <name evidence="7" type="ORF">F6X51_04445</name>
</gene>
<dbReference type="InterPro" id="IPR007016">
    <property type="entry name" value="O-antigen_ligase-rel_domated"/>
</dbReference>
<dbReference type="InterPro" id="IPR051533">
    <property type="entry name" value="WaaL-like"/>
</dbReference>
<feature type="transmembrane region" description="Helical" evidence="5">
    <location>
        <begin position="25"/>
        <end position="44"/>
    </location>
</feature>
<dbReference type="GO" id="GO:0016874">
    <property type="term" value="F:ligase activity"/>
    <property type="evidence" value="ECO:0007669"/>
    <property type="project" value="UniProtKB-KW"/>
</dbReference>
<dbReference type="GO" id="GO:0016020">
    <property type="term" value="C:membrane"/>
    <property type="evidence" value="ECO:0007669"/>
    <property type="project" value="UniProtKB-SubCell"/>
</dbReference>